<evidence type="ECO:0000256" key="1">
    <source>
        <dbReference type="SAM" id="Coils"/>
    </source>
</evidence>
<evidence type="ECO:0000313" key="3">
    <source>
        <dbReference type="Proteomes" id="UP001633002"/>
    </source>
</evidence>
<organism evidence="2 3">
    <name type="scientific">Riccia sorocarpa</name>
    <dbReference type="NCBI Taxonomy" id="122646"/>
    <lineage>
        <taxon>Eukaryota</taxon>
        <taxon>Viridiplantae</taxon>
        <taxon>Streptophyta</taxon>
        <taxon>Embryophyta</taxon>
        <taxon>Marchantiophyta</taxon>
        <taxon>Marchantiopsida</taxon>
        <taxon>Marchantiidae</taxon>
        <taxon>Marchantiales</taxon>
        <taxon>Ricciaceae</taxon>
        <taxon>Riccia</taxon>
    </lineage>
</organism>
<reference evidence="2 3" key="1">
    <citation type="submission" date="2024-09" db="EMBL/GenBank/DDBJ databases">
        <title>Chromosome-scale assembly of Riccia sorocarpa.</title>
        <authorList>
            <person name="Paukszto L."/>
        </authorList>
    </citation>
    <scope>NUCLEOTIDE SEQUENCE [LARGE SCALE GENOMIC DNA]</scope>
    <source>
        <strain evidence="2">LP-2024</strain>
        <tissue evidence="2">Aerial parts of the thallus</tissue>
    </source>
</reference>
<protein>
    <submittedName>
        <fullName evidence="2">Uncharacterized protein</fullName>
    </submittedName>
</protein>
<evidence type="ECO:0000313" key="2">
    <source>
        <dbReference type="EMBL" id="KAL3681509.1"/>
    </source>
</evidence>
<accession>A0ABD3GT14</accession>
<name>A0ABD3GT14_9MARC</name>
<dbReference type="AlphaFoldDB" id="A0ABD3GT14"/>
<proteinExistence type="predicted"/>
<sequence>MVEYIEDTIGPSPLMEDQERRCWDLVVGSGDLVDARLCASMTKGPHFTRQAWKRWGLALGRLRDILMEEKARISKSSLDIAQLEAKLTDERSEDRI</sequence>
<comment type="caution">
    <text evidence="2">The sequence shown here is derived from an EMBL/GenBank/DDBJ whole genome shotgun (WGS) entry which is preliminary data.</text>
</comment>
<keyword evidence="3" id="KW-1185">Reference proteome</keyword>
<dbReference type="Proteomes" id="UP001633002">
    <property type="component" value="Unassembled WGS sequence"/>
</dbReference>
<feature type="coiled-coil region" evidence="1">
    <location>
        <begin position="66"/>
        <end position="93"/>
    </location>
</feature>
<dbReference type="EMBL" id="JBJQOH010000007">
    <property type="protein sequence ID" value="KAL3681509.1"/>
    <property type="molecule type" value="Genomic_DNA"/>
</dbReference>
<gene>
    <name evidence="2" type="ORF">R1sor_024465</name>
</gene>
<keyword evidence="1" id="KW-0175">Coiled coil</keyword>